<name>W5Y6J5_9CORY</name>
<feature type="transmembrane region" description="Helical" evidence="1">
    <location>
        <begin position="73"/>
        <end position="94"/>
    </location>
</feature>
<sequence>MPHFPARLRLLAACLVAWGARMAVAAAGWFYWDDLTLQTQAPSVSPFSLHDGHLMPAAWLVEKALASHARLDWAAALIVLGVLQLLAVAAVAWAAAGLSKRPALPVVVYGLFPLALPTAWLAVGINSLPAHAGLALAIGLVARRRLWPIPPVILLACLFSERALVIGPALLLAAACLPGARITRRLLGVALVPTAAWGALYFLLADGASAAHHNSLWEVLWTGYAKAVAPTFAGGPWAFDRWHPGPPFAHVSWWQPVLGLAAAALVVWWSPVRKAWWPVLVYPAAPLVAIYLARESADTPLTLVLTLRHLSELAVLIAVVLAVQLDRRPAPLFPAAALVASCAVTVTSFAISWHDQPARAYFAHLRAFDGKVLDQEASWDVLSPLVFPYNRLGALLPEKVSPAINTPRIVGPDGTVIDADFFPARSTGEGPEEGCGWRAEGVEKLALDGPLLDREWVVQLNYFAPEAATATLALDGEAARFGLEPGLHQVYVQVTGGGSALTIDAPGACVGNSHVGTLIAR</sequence>
<feature type="transmembrane region" description="Helical" evidence="1">
    <location>
        <begin position="149"/>
        <end position="174"/>
    </location>
</feature>
<dbReference type="AlphaFoldDB" id="W5Y6J5"/>
<feature type="transmembrane region" description="Helical" evidence="1">
    <location>
        <begin position="106"/>
        <end position="129"/>
    </location>
</feature>
<feature type="transmembrane region" description="Helical" evidence="1">
    <location>
        <begin position="305"/>
        <end position="325"/>
    </location>
</feature>
<proteinExistence type="predicted"/>
<evidence type="ECO:0000256" key="2">
    <source>
        <dbReference type="SAM" id="SignalP"/>
    </source>
</evidence>
<evidence type="ECO:0000313" key="3">
    <source>
        <dbReference type="EMBL" id="AHI22143.1"/>
    </source>
</evidence>
<dbReference type="eggNOG" id="COG0815">
    <property type="taxonomic scope" value="Bacteria"/>
</dbReference>
<keyword evidence="1" id="KW-0812">Transmembrane</keyword>
<keyword evidence="1" id="KW-1133">Transmembrane helix</keyword>
<dbReference type="PATRIC" id="fig|1224164.3.peg.743"/>
<feature type="chain" id="PRO_5004874489" description="DUF2079 domain-containing protein" evidence="2">
    <location>
        <begin position="26"/>
        <end position="521"/>
    </location>
</feature>
<feature type="transmembrane region" description="Helical" evidence="1">
    <location>
        <begin position="275"/>
        <end position="293"/>
    </location>
</feature>
<keyword evidence="1" id="KW-0472">Membrane</keyword>
<feature type="signal peptide" evidence="2">
    <location>
        <begin position="1"/>
        <end position="25"/>
    </location>
</feature>
<organism evidence="3 4">
    <name type="scientific">Corynebacterium vitaeruminis DSM 20294</name>
    <dbReference type="NCBI Taxonomy" id="1224164"/>
    <lineage>
        <taxon>Bacteria</taxon>
        <taxon>Bacillati</taxon>
        <taxon>Actinomycetota</taxon>
        <taxon>Actinomycetes</taxon>
        <taxon>Mycobacteriales</taxon>
        <taxon>Corynebacteriaceae</taxon>
        <taxon>Corynebacterium</taxon>
    </lineage>
</organism>
<dbReference type="KEGG" id="cvt:B843_03760"/>
<feature type="transmembrane region" description="Helical" evidence="1">
    <location>
        <begin position="186"/>
        <end position="204"/>
    </location>
</feature>
<keyword evidence="2" id="KW-0732">Signal</keyword>
<evidence type="ECO:0008006" key="5">
    <source>
        <dbReference type="Google" id="ProtNLM"/>
    </source>
</evidence>
<protein>
    <recommendedName>
        <fullName evidence="5">DUF2079 domain-containing protein</fullName>
    </recommendedName>
</protein>
<dbReference type="RefSeq" id="WP_025252188.1">
    <property type="nucleotide sequence ID" value="NZ_CP004353.1"/>
</dbReference>
<keyword evidence="4" id="KW-1185">Reference proteome</keyword>
<feature type="transmembrane region" description="Helical" evidence="1">
    <location>
        <begin position="331"/>
        <end position="351"/>
    </location>
</feature>
<feature type="transmembrane region" description="Helical" evidence="1">
    <location>
        <begin position="251"/>
        <end position="269"/>
    </location>
</feature>
<evidence type="ECO:0000313" key="4">
    <source>
        <dbReference type="Proteomes" id="UP000019222"/>
    </source>
</evidence>
<dbReference type="Proteomes" id="UP000019222">
    <property type="component" value="Chromosome"/>
</dbReference>
<reference evidence="3 4" key="1">
    <citation type="submission" date="2013-02" db="EMBL/GenBank/DDBJ databases">
        <title>The complete genome sequence of Corynebacterium vitaeruminis DSM 20294.</title>
        <authorList>
            <person name="Ruckert C."/>
            <person name="Albersmeier A."/>
            <person name="Kalinowski J."/>
        </authorList>
    </citation>
    <scope>NUCLEOTIDE SEQUENCE [LARGE SCALE GENOMIC DNA]</scope>
    <source>
        <strain evidence="4">ATCC 10234</strain>
    </source>
</reference>
<dbReference type="HOGENOM" id="CLU_020410_0_0_11"/>
<dbReference type="EMBL" id="CP004353">
    <property type="protein sequence ID" value="AHI22143.1"/>
    <property type="molecule type" value="Genomic_DNA"/>
</dbReference>
<accession>W5Y6J5</accession>
<evidence type="ECO:0000256" key="1">
    <source>
        <dbReference type="SAM" id="Phobius"/>
    </source>
</evidence>
<gene>
    <name evidence="3" type="ORF">B843_03760</name>
</gene>
<dbReference type="STRING" id="1224164.B843_03760"/>